<organism evidence="7 8">
    <name type="scientific">Rathayibacter festucae DSM 15932</name>
    <dbReference type="NCBI Taxonomy" id="1328866"/>
    <lineage>
        <taxon>Bacteria</taxon>
        <taxon>Bacillati</taxon>
        <taxon>Actinomycetota</taxon>
        <taxon>Actinomycetes</taxon>
        <taxon>Micrococcales</taxon>
        <taxon>Microbacteriaceae</taxon>
        <taxon>Rathayibacter</taxon>
    </lineage>
</organism>
<dbReference type="Proteomes" id="UP000285317">
    <property type="component" value="Chromosome"/>
</dbReference>
<evidence type="ECO:0000256" key="5">
    <source>
        <dbReference type="ARBA" id="ARBA00023136"/>
    </source>
</evidence>
<dbReference type="KEGG" id="rfs:C1I64_06955"/>
<evidence type="ECO:0000313" key="8">
    <source>
        <dbReference type="Proteomes" id="UP000285317"/>
    </source>
</evidence>
<dbReference type="EMBL" id="CP028137">
    <property type="protein sequence ID" value="AZZ51809.1"/>
    <property type="molecule type" value="Genomic_DNA"/>
</dbReference>
<keyword evidence="4 6" id="KW-1133">Transmembrane helix</keyword>
<feature type="transmembrane region" description="Helical" evidence="6">
    <location>
        <begin position="137"/>
        <end position="160"/>
    </location>
</feature>
<keyword evidence="2" id="KW-1003">Cell membrane</keyword>
<dbReference type="PANTHER" id="PTHR43124:SF3">
    <property type="entry name" value="CHLORAMPHENICOL EFFLUX PUMP RV0191"/>
    <property type="match status" value="1"/>
</dbReference>
<dbReference type="InterPro" id="IPR036259">
    <property type="entry name" value="MFS_trans_sf"/>
</dbReference>
<dbReference type="GO" id="GO:0005886">
    <property type="term" value="C:plasma membrane"/>
    <property type="evidence" value="ECO:0007669"/>
    <property type="project" value="UniProtKB-SubCell"/>
</dbReference>
<evidence type="ECO:0000256" key="3">
    <source>
        <dbReference type="ARBA" id="ARBA00022692"/>
    </source>
</evidence>
<feature type="transmembrane region" description="Helical" evidence="6">
    <location>
        <begin position="292"/>
        <end position="314"/>
    </location>
</feature>
<dbReference type="Pfam" id="PF07690">
    <property type="entry name" value="MFS_1"/>
    <property type="match status" value="1"/>
</dbReference>
<dbReference type="AlphaFoldDB" id="A0A3T0SZT0"/>
<evidence type="ECO:0000313" key="7">
    <source>
        <dbReference type="EMBL" id="AZZ51809.1"/>
    </source>
</evidence>
<evidence type="ECO:0000256" key="4">
    <source>
        <dbReference type="ARBA" id="ARBA00022989"/>
    </source>
</evidence>
<dbReference type="SUPFAM" id="SSF103473">
    <property type="entry name" value="MFS general substrate transporter"/>
    <property type="match status" value="1"/>
</dbReference>
<dbReference type="PANTHER" id="PTHR43124">
    <property type="entry name" value="PURINE EFFLUX PUMP PBUE"/>
    <property type="match status" value="1"/>
</dbReference>
<keyword evidence="3 6" id="KW-0812">Transmembrane</keyword>
<feature type="transmembrane region" description="Helical" evidence="6">
    <location>
        <begin position="268"/>
        <end position="286"/>
    </location>
</feature>
<feature type="transmembrane region" description="Helical" evidence="6">
    <location>
        <begin position="103"/>
        <end position="125"/>
    </location>
</feature>
<dbReference type="InterPro" id="IPR011701">
    <property type="entry name" value="MFS"/>
</dbReference>
<comment type="subcellular location">
    <subcellularLocation>
        <location evidence="1">Cell membrane</location>
        <topology evidence="1">Multi-pass membrane protein</topology>
    </subcellularLocation>
</comment>
<protein>
    <submittedName>
        <fullName evidence="7">MFS transporter</fullName>
    </submittedName>
</protein>
<feature type="transmembrane region" description="Helical" evidence="6">
    <location>
        <begin position="166"/>
        <end position="187"/>
    </location>
</feature>
<evidence type="ECO:0000256" key="6">
    <source>
        <dbReference type="SAM" id="Phobius"/>
    </source>
</evidence>
<feature type="transmembrane region" description="Helical" evidence="6">
    <location>
        <begin position="354"/>
        <end position="371"/>
    </location>
</feature>
<feature type="transmembrane region" description="Helical" evidence="6">
    <location>
        <begin position="78"/>
        <end position="97"/>
    </location>
</feature>
<evidence type="ECO:0000256" key="1">
    <source>
        <dbReference type="ARBA" id="ARBA00004651"/>
    </source>
</evidence>
<feature type="transmembrane region" description="Helical" evidence="6">
    <location>
        <begin position="241"/>
        <end position="261"/>
    </location>
</feature>
<reference evidence="7 8" key="1">
    <citation type="submission" date="2018-03" db="EMBL/GenBank/DDBJ databases">
        <title>Bacteriophage NCPPB3778 and a type I-E CRISPR drive the evolution of the US Biological Select Agent, Rathayibacter toxicus.</title>
        <authorList>
            <person name="Davis E.W.II."/>
            <person name="Tabima J.F."/>
            <person name="Weisberg A.J."/>
            <person name="Dantas Lopes L."/>
            <person name="Wiseman M.S."/>
            <person name="Wiseman M.S."/>
            <person name="Pupko T."/>
            <person name="Belcher M.S."/>
            <person name="Sechler A.J."/>
            <person name="Tancos M.A."/>
            <person name="Schroeder B.K."/>
            <person name="Murray T.D."/>
            <person name="Luster D.G."/>
            <person name="Schneider W.L."/>
            <person name="Rogers E."/>
            <person name="Andreote F.D."/>
            <person name="Grunwald N.J."/>
            <person name="Putnam M.L."/>
            <person name="Chang J.H."/>
        </authorList>
    </citation>
    <scope>NUCLEOTIDE SEQUENCE [LARGE SCALE GENOMIC DNA]</scope>
    <source>
        <strain evidence="7 8">DSM 15932</strain>
    </source>
</reference>
<proteinExistence type="predicted"/>
<feature type="transmembrane region" description="Helical" evidence="6">
    <location>
        <begin position="50"/>
        <end position="71"/>
    </location>
</feature>
<keyword evidence="5 6" id="KW-0472">Membrane</keyword>
<name>A0A3T0SZT0_9MICO</name>
<sequence length="393" mass="38233">MKRTFSFSSPVSLVLAATALIAATYGLVRFAYGLLLPEMHAELGFDAATAGGVSAGASLAYCLGAVAGFLLASRAARVLVLAAGATAGAGALGMALSHEFVPFAIAAVVSSVGAGLASPALVDVLRRGVSPGLQARAQTIVNSGTGPGLVGAGVLALTLLPGWRTVWVVAAVVVVAAALAVAVLDGATARRENPTALSTAWLRAHRGAILAAALLGAGSAGVWNFGRTLLVEGGSSTAESVVAWIVLGIGGTVAIATARWTSALPPRTAWTITTATAAVGTLGLALTASSPLALLACLLFGWGYTAGTGALIAWTTALDPDRAATGTALLFVVLIAGQAVGAVGLGALLDGPGATVAFAVAAVATAAAGVGRRAPARRIEAVSGGGGTGSLAS</sequence>
<feature type="transmembrane region" description="Helical" evidence="6">
    <location>
        <begin position="326"/>
        <end position="348"/>
    </location>
</feature>
<dbReference type="RefSeq" id="WP_127886700.1">
    <property type="nucleotide sequence ID" value="NZ_CP028137.1"/>
</dbReference>
<dbReference type="InterPro" id="IPR050189">
    <property type="entry name" value="MFS_Efflux_Transporters"/>
</dbReference>
<accession>A0A3T0SZT0</accession>
<gene>
    <name evidence="7" type="ORF">C1I64_06955</name>
</gene>
<dbReference type="Gene3D" id="1.20.1250.20">
    <property type="entry name" value="MFS general substrate transporter like domains"/>
    <property type="match status" value="1"/>
</dbReference>
<feature type="transmembrane region" description="Helical" evidence="6">
    <location>
        <begin position="208"/>
        <end position="226"/>
    </location>
</feature>
<dbReference type="GO" id="GO:0022857">
    <property type="term" value="F:transmembrane transporter activity"/>
    <property type="evidence" value="ECO:0007669"/>
    <property type="project" value="InterPro"/>
</dbReference>
<evidence type="ECO:0000256" key="2">
    <source>
        <dbReference type="ARBA" id="ARBA00022475"/>
    </source>
</evidence>